<feature type="compositionally biased region" description="Polar residues" evidence="1">
    <location>
        <begin position="1"/>
        <end position="23"/>
    </location>
</feature>
<reference evidence="3" key="2">
    <citation type="submission" date="2020-05" db="UniProtKB">
        <authorList>
            <consortium name="EnsemblMetazoa"/>
        </authorList>
    </citation>
    <scope>IDENTIFICATION</scope>
</reference>
<dbReference type="Proteomes" id="UP000030765">
    <property type="component" value="Unassembled WGS sequence"/>
</dbReference>
<gene>
    <name evidence="2" type="ORF">ZHAS_00005906</name>
</gene>
<accession>A0A084VKK6</accession>
<reference evidence="2 4" key="1">
    <citation type="journal article" date="2014" name="BMC Genomics">
        <title>Genome sequence of Anopheles sinensis provides insight into genetics basis of mosquito competence for malaria parasites.</title>
        <authorList>
            <person name="Zhou D."/>
            <person name="Zhang D."/>
            <person name="Ding G."/>
            <person name="Shi L."/>
            <person name="Hou Q."/>
            <person name="Ye Y."/>
            <person name="Xu Y."/>
            <person name="Zhou H."/>
            <person name="Xiong C."/>
            <person name="Li S."/>
            <person name="Yu J."/>
            <person name="Hong S."/>
            <person name="Yu X."/>
            <person name="Zou P."/>
            <person name="Chen C."/>
            <person name="Chang X."/>
            <person name="Wang W."/>
            <person name="Lv Y."/>
            <person name="Sun Y."/>
            <person name="Ma L."/>
            <person name="Shen B."/>
            <person name="Zhu C."/>
        </authorList>
    </citation>
    <scope>NUCLEOTIDE SEQUENCE [LARGE SCALE GENOMIC DNA]</scope>
</reference>
<dbReference type="EnsemblMetazoa" id="ASIC005906-RA">
    <property type="protein sequence ID" value="ASIC005906-PA"/>
    <property type="gene ID" value="ASIC005906"/>
</dbReference>
<dbReference type="VEuPathDB" id="VectorBase:ASIC005906"/>
<sequence length="117" mass="12513">MSFSSNNNDGFSHRSFNGNSTATQGGGHGGGGNGRFLRLTKCLGLFFECRGGSYKEPGTVSCCFGWRFAFGKVEGVRKTAPGQRTGRPALVTYSRPDAQEVHLGEGIPRGRVHKLCA</sequence>
<dbReference type="EMBL" id="ATLV01014228">
    <property type="status" value="NOT_ANNOTATED_CDS"/>
    <property type="molecule type" value="Genomic_DNA"/>
</dbReference>
<keyword evidence="2" id="KW-0813">Transport</keyword>
<keyword evidence="4" id="KW-1185">Reference proteome</keyword>
<feature type="region of interest" description="Disordered" evidence="1">
    <location>
        <begin position="1"/>
        <end position="31"/>
    </location>
</feature>
<proteinExistence type="predicted"/>
<evidence type="ECO:0000313" key="4">
    <source>
        <dbReference type="Proteomes" id="UP000030765"/>
    </source>
</evidence>
<evidence type="ECO:0000256" key="1">
    <source>
        <dbReference type="SAM" id="MobiDB-lite"/>
    </source>
</evidence>
<dbReference type="EMBL" id="KE524948">
    <property type="protein sequence ID" value="KFB38500.1"/>
    <property type="molecule type" value="Genomic_DNA"/>
</dbReference>
<name>A0A084VKK6_ANOSI</name>
<protein>
    <submittedName>
        <fullName evidence="2 3">ABC-type sugar transport system</fullName>
    </submittedName>
</protein>
<dbReference type="AlphaFoldDB" id="A0A084VKK6"/>
<keyword evidence="2" id="KW-0762">Sugar transport</keyword>
<organism evidence="2">
    <name type="scientific">Anopheles sinensis</name>
    <name type="common">Mosquito</name>
    <dbReference type="NCBI Taxonomy" id="74873"/>
    <lineage>
        <taxon>Eukaryota</taxon>
        <taxon>Metazoa</taxon>
        <taxon>Ecdysozoa</taxon>
        <taxon>Arthropoda</taxon>
        <taxon>Hexapoda</taxon>
        <taxon>Insecta</taxon>
        <taxon>Pterygota</taxon>
        <taxon>Neoptera</taxon>
        <taxon>Endopterygota</taxon>
        <taxon>Diptera</taxon>
        <taxon>Nematocera</taxon>
        <taxon>Culicoidea</taxon>
        <taxon>Culicidae</taxon>
        <taxon>Anophelinae</taxon>
        <taxon>Anopheles</taxon>
    </lineage>
</organism>
<evidence type="ECO:0000313" key="2">
    <source>
        <dbReference type="EMBL" id="KFB38500.1"/>
    </source>
</evidence>
<evidence type="ECO:0000313" key="3">
    <source>
        <dbReference type="EnsemblMetazoa" id="ASIC005906-PA"/>
    </source>
</evidence>